<protein>
    <submittedName>
        <fullName evidence="1">Phosophohydrolase</fullName>
    </submittedName>
</protein>
<dbReference type="STRING" id="363754.RHSP_53149"/>
<dbReference type="RefSeq" id="WP_004125413.1">
    <property type="nucleotide sequence ID" value="NZ_AQHN01000084.1"/>
</dbReference>
<dbReference type="Gene3D" id="2.30.110.10">
    <property type="entry name" value="Electron Transport, Fmn-binding Protein, Chain A"/>
    <property type="match status" value="1"/>
</dbReference>
<dbReference type="Proteomes" id="UP000012429">
    <property type="component" value="Unassembled WGS sequence"/>
</dbReference>
<keyword evidence="1" id="KW-0378">Hydrolase</keyword>
<reference evidence="1 2" key="1">
    <citation type="journal article" date="2012" name="BMC Genomics">
        <title>Genomic basis of broad host range and environmental adaptability of Rhizobium tropici CIAT 899 and Rhizobium sp. PRF 81 which are used in inoculants for common bean (Phaseolus vulgaris L.).</title>
        <authorList>
            <person name="Ormeno-Orrillo E."/>
            <person name="Menna P."/>
            <person name="Almeida L.G."/>
            <person name="Ollero F.J."/>
            <person name="Nicolas M.F."/>
            <person name="Pains Rodrigues E."/>
            <person name="Shigueyoshi Nakatani A."/>
            <person name="Silva Batista J.S."/>
            <person name="Oliveira Chueire L.M."/>
            <person name="Souza R.C."/>
            <person name="Ribeiro Vasconcelos A.T."/>
            <person name="Megias M."/>
            <person name="Hungria M."/>
            <person name="Martinez-Romero E."/>
        </authorList>
    </citation>
    <scope>NUCLEOTIDE SEQUENCE [LARGE SCALE GENOMIC DNA]</scope>
    <source>
        <strain evidence="1 2">PRF 81</strain>
    </source>
</reference>
<keyword evidence="2" id="KW-1185">Reference proteome</keyword>
<dbReference type="PATRIC" id="fig|363754.4.peg.5455"/>
<dbReference type="PANTHER" id="PTHR42815:SF2">
    <property type="entry name" value="FAD-BINDING, PUTATIVE (AFU_ORTHOLOGUE AFUA_6G07600)-RELATED"/>
    <property type="match status" value="1"/>
</dbReference>
<dbReference type="PANTHER" id="PTHR42815">
    <property type="entry name" value="FAD-BINDING, PUTATIVE (AFU_ORTHOLOGUE AFUA_6G07600)-RELATED"/>
    <property type="match status" value="1"/>
</dbReference>
<gene>
    <name evidence="1" type="ORF">RHSP_53149</name>
</gene>
<dbReference type="InterPro" id="IPR012349">
    <property type="entry name" value="Split_barrel_FMN-bd"/>
</dbReference>
<proteinExistence type="predicted"/>
<accession>N6UX85</accession>
<sequence>MTDAAANEDSSLASPWHDGEIRLQRSVGVEARMNEIGRKVIRDHLIDQHREFYPLLPMVVLGAVDAKGDAWATLRAGRPGFLCAADPYRLSATLVREAADPAEAGMEDGQDIALLGIDLGTRRRNRLNGRLRRRTDGFDLMVRESFGNCPKYIQTRDVSFTRDPAQATSAPPHVNSTLDDAARALIEQADTFFVASYFEDRGKRRVDVSHRGGQTGFVHIGADGWLTIPDFLGNRFFSTLGNIALNQRAGLTFVDFASGGLLQMTGDAEILFDHASNLSLKGAERYWRFRPRLVIRRPEALPIRYEMTEWSPFTLATGRWGHPYPRS</sequence>
<dbReference type="AlphaFoldDB" id="N6UX85"/>
<dbReference type="GO" id="GO:0016787">
    <property type="term" value="F:hydrolase activity"/>
    <property type="evidence" value="ECO:0007669"/>
    <property type="project" value="UniProtKB-KW"/>
</dbReference>
<dbReference type="EMBL" id="AQHN01000084">
    <property type="protein sequence ID" value="ENN85366.1"/>
    <property type="molecule type" value="Genomic_DNA"/>
</dbReference>
<comment type="caution">
    <text evidence="1">The sequence shown here is derived from an EMBL/GenBank/DDBJ whole genome shotgun (WGS) entry which is preliminary data.</text>
</comment>
<name>N6UX85_9HYPH</name>
<evidence type="ECO:0000313" key="1">
    <source>
        <dbReference type="EMBL" id="ENN85366.1"/>
    </source>
</evidence>
<dbReference type="OrthoDB" id="9786134at2"/>
<organism evidence="1 2">
    <name type="scientific">Rhizobium freirei PRF 81</name>
    <dbReference type="NCBI Taxonomy" id="363754"/>
    <lineage>
        <taxon>Bacteria</taxon>
        <taxon>Pseudomonadati</taxon>
        <taxon>Pseudomonadota</taxon>
        <taxon>Alphaproteobacteria</taxon>
        <taxon>Hyphomicrobiales</taxon>
        <taxon>Rhizobiaceae</taxon>
        <taxon>Rhizobium/Agrobacterium group</taxon>
        <taxon>Rhizobium</taxon>
    </lineage>
</organism>
<evidence type="ECO:0000313" key="2">
    <source>
        <dbReference type="Proteomes" id="UP000012429"/>
    </source>
</evidence>
<dbReference type="SUPFAM" id="SSF50475">
    <property type="entry name" value="FMN-binding split barrel"/>
    <property type="match status" value="1"/>
</dbReference>